<evidence type="ECO:0000313" key="1">
    <source>
        <dbReference type="EMBL" id="MBX68702.1"/>
    </source>
</evidence>
<accession>A0A2P2QNV6</accession>
<reference evidence="1" key="1">
    <citation type="submission" date="2018-02" db="EMBL/GenBank/DDBJ databases">
        <title>Rhizophora mucronata_Transcriptome.</title>
        <authorList>
            <person name="Meera S.P."/>
            <person name="Sreeshan A."/>
            <person name="Augustine A."/>
        </authorList>
    </citation>
    <scope>NUCLEOTIDE SEQUENCE</scope>
    <source>
        <tissue evidence="1">Leaf</tissue>
    </source>
</reference>
<name>A0A2P2QNV6_RHIMU</name>
<sequence length="36" mass="4215">MPWIGSRSNLKMDHPRCPNFKFHNTSSQLGMELLIK</sequence>
<dbReference type="AlphaFoldDB" id="A0A2P2QNV6"/>
<dbReference type="EMBL" id="GGEC01088218">
    <property type="protein sequence ID" value="MBX68702.1"/>
    <property type="molecule type" value="Transcribed_RNA"/>
</dbReference>
<organism evidence="1">
    <name type="scientific">Rhizophora mucronata</name>
    <name type="common">Asiatic mangrove</name>
    <dbReference type="NCBI Taxonomy" id="61149"/>
    <lineage>
        <taxon>Eukaryota</taxon>
        <taxon>Viridiplantae</taxon>
        <taxon>Streptophyta</taxon>
        <taxon>Embryophyta</taxon>
        <taxon>Tracheophyta</taxon>
        <taxon>Spermatophyta</taxon>
        <taxon>Magnoliopsida</taxon>
        <taxon>eudicotyledons</taxon>
        <taxon>Gunneridae</taxon>
        <taxon>Pentapetalae</taxon>
        <taxon>rosids</taxon>
        <taxon>fabids</taxon>
        <taxon>Malpighiales</taxon>
        <taxon>Rhizophoraceae</taxon>
        <taxon>Rhizophora</taxon>
    </lineage>
</organism>
<proteinExistence type="predicted"/>
<protein>
    <submittedName>
        <fullName evidence="1">Uncharacterized protein</fullName>
    </submittedName>
</protein>